<protein>
    <submittedName>
        <fullName evidence="1">Uncharacterized protein</fullName>
    </submittedName>
</protein>
<keyword evidence="2" id="KW-1185">Reference proteome</keyword>
<evidence type="ECO:0000313" key="2">
    <source>
        <dbReference type="Proteomes" id="UP000826300"/>
    </source>
</evidence>
<dbReference type="KEGG" id="nsm:JO391_20290"/>
<sequence length="281" mass="30547">MELTTGAILRRITETPLSTAAHKLATIILDGIAWKDGYNGLKRGTAAFTLAHLAEKTGVSRQHLTALLAELAASGLALVRWKPNGKFAPWLFRFGGSEEVNASPYVVSASGDTSLSRESKNKTIFAGSIEIGAETSVHHTPWAELIKAAKTALPCWNVDTQAIWERFLAFNRARGNARVPAGYLLGFMRRWRTGSSSMVPTSSSEPEPLAKEDPKMQELHDLIRAAPCSNRQFHASDLCRLIGQAAYDARVLDVVRQFGCPKFAAILAVHGRAVIAGEIAR</sequence>
<gene>
    <name evidence="1" type="ORF">JO391_20290</name>
</gene>
<dbReference type="AlphaFoldDB" id="A0A8G1EFG4"/>
<dbReference type="RefSeq" id="WP_220664726.1">
    <property type="nucleotide sequence ID" value="NZ_CP069371.1"/>
</dbReference>
<name>A0A8G1EFG4_9RHOB</name>
<geneLocation type="plasmid" evidence="1 2">
    <name>unnamed1</name>
</geneLocation>
<keyword evidence="1" id="KW-0614">Plasmid</keyword>
<proteinExistence type="predicted"/>
<dbReference type="EMBL" id="CP069371">
    <property type="protein sequence ID" value="QYZ72134.1"/>
    <property type="molecule type" value="Genomic_DNA"/>
</dbReference>
<dbReference type="Proteomes" id="UP000826300">
    <property type="component" value="Plasmid unnamed1"/>
</dbReference>
<reference evidence="1" key="1">
    <citation type="submission" date="2021-02" db="EMBL/GenBank/DDBJ databases">
        <title>Rhodobacter shimadae sp. nov., an aerobic anoxygenic phototrophic bacterium isolated from a hot spring.</title>
        <authorList>
            <person name="Muramatsu S."/>
            <person name="Haruta S."/>
            <person name="Hirose S."/>
            <person name="Hanada S."/>
        </authorList>
    </citation>
    <scope>NUCLEOTIDE SEQUENCE</scope>
    <source>
        <strain evidence="1">N10</strain>
        <plasmid evidence="1">unnamed1</plasmid>
    </source>
</reference>
<accession>A0A8G1EFG4</accession>
<organism evidence="1 2">
    <name type="scientific">Neotabrizicola shimadae</name>
    <dbReference type="NCBI Taxonomy" id="2807096"/>
    <lineage>
        <taxon>Bacteria</taxon>
        <taxon>Pseudomonadati</taxon>
        <taxon>Pseudomonadota</taxon>
        <taxon>Alphaproteobacteria</taxon>
        <taxon>Rhodobacterales</taxon>
        <taxon>Paracoccaceae</taxon>
        <taxon>Neotabrizicola</taxon>
    </lineage>
</organism>
<evidence type="ECO:0000313" key="1">
    <source>
        <dbReference type="EMBL" id="QYZ72134.1"/>
    </source>
</evidence>